<proteinExistence type="predicted"/>
<comment type="caution">
    <text evidence="1">The sequence shown here is derived from an EMBL/GenBank/DDBJ whole genome shotgun (WGS) entry which is preliminary data.</text>
</comment>
<dbReference type="EMBL" id="VSSQ01057459">
    <property type="protein sequence ID" value="MPN11263.1"/>
    <property type="molecule type" value="Genomic_DNA"/>
</dbReference>
<reference evidence="1" key="1">
    <citation type="submission" date="2019-08" db="EMBL/GenBank/DDBJ databases">
        <authorList>
            <person name="Kucharzyk K."/>
            <person name="Murdoch R.W."/>
            <person name="Higgins S."/>
            <person name="Loffler F."/>
        </authorList>
    </citation>
    <scope>NUCLEOTIDE SEQUENCE</scope>
</reference>
<organism evidence="1">
    <name type="scientific">bioreactor metagenome</name>
    <dbReference type="NCBI Taxonomy" id="1076179"/>
    <lineage>
        <taxon>unclassified sequences</taxon>
        <taxon>metagenomes</taxon>
        <taxon>ecological metagenomes</taxon>
    </lineage>
</organism>
<dbReference type="AlphaFoldDB" id="A0A645FFX1"/>
<protein>
    <submittedName>
        <fullName evidence="1">Uncharacterized protein</fullName>
    </submittedName>
</protein>
<name>A0A645FFX1_9ZZZZ</name>
<accession>A0A645FFX1</accession>
<evidence type="ECO:0000313" key="1">
    <source>
        <dbReference type="EMBL" id="MPN11263.1"/>
    </source>
</evidence>
<sequence length="106" mass="12119">MVDITGERSRFLEYYIHRLEGIGLEHIAGGYLKEVFYRAQVLLCKDFLDEMGYQIGRKALVDGKYETDLFGELELLVLHQMRYHQDLAVPEFGGKTLCDVVAVACS</sequence>
<gene>
    <name evidence="1" type="ORF">SDC9_158564</name>
</gene>